<dbReference type="EMBL" id="JADBEK010000001">
    <property type="protein sequence ID" value="MBE1590903.1"/>
    <property type="molecule type" value="Genomic_DNA"/>
</dbReference>
<name>A0ABR9MDD1_9ACTN</name>
<evidence type="ECO:0000256" key="1">
    <source>
        <dbReference type="SAM" id="MobiDB-lite"/>
    </source>
</evidence>
<dbReference type="Proteomes" id="UP000633509">
    <property type="component" value="Unassembled WGS sequence"/>
</dbReference>
<evidence type="ECO:0000313" key="3">
    <source>
        <dbReference type="Proteomes" id="UP000633509"/>
    </source>
</evidence>
<reference evidence="2 3" key="1">
    <citation type="submission" date="2020-10" db="EMBL/GenBank/DDBJ databases">
        <title>Sequencing the genomes of 1000 actinobacteria strains.</title>
        <authorList>
            <person name="Klenk H.-P."/>
        </authorList>
    </citation>
    <scope>NUCLEOTIDE SEQUENCE [LARGE SCALE GENOMIC DNA]</scope>
    <source>
        <strain evidence="2 3">DSM 43173</strain>
    </source>
</reference>
<organism evidence="2 3">
    <name type="scientific">Nonomuraea angiospora</name>
    <dbReference type="NCBI Taxonomy" id="46172"/>
    <lineage>
        <taxon>Bacteria</taxon>
        <taxon>Bacillati</taxon>
        <taxon>Actinomycetota</taxon>
        <taxon>Actinomycetes</taxon>
        <taxon>Streptosporangiales</taxon>
        <taxon>Streptosporangiaceae</taxon>
        <taxon>Nonomuraea</taxon>
    </lineage>
</organism>
<feature type="region of interest" description="Disordered" evidence="1">
    <location>
        <begin position="30"/>
        <end position="51"/>
    </location>
</feature>
<protein>
    <submittedName>
        <fullName evidence="2">Uncharacterized protein</fullName>
    </submittedName>
</protein>
<accession>A0ABR9MDD1</accession>
<proteinExistence type="predicted"/>
<sequence>MLYARHPVVEPSRAARRIAFRYADLRNRRPSSTTIGDLAHPPPTQAMKNPHEKLGCQVKIVDMIPRAVGELPIGRRGRVVAVLCDGTLCPLSTPRDLTPVTMRPAGDLDPAIA</sequence>
<evidence type="ECO:0000313" key="2">
    <source>
        <dbReference type="EMBL" id="MBE1590903.1"/>
    </source>
</evidence>
<dbReference type="RefSeq" id="WP_192790702.1">
    <property type="nucleotide sequence ID" value="NZ_JADBEK010000001.1"/>
</dbReference>
<gene>
    <name evidence="2" type="ORF">H4W80_009161</name>
</gene>
<keyword evidence="3" id="KW-1185">Reference proteome</keyword>
<comment type="caution">
    <text evidence="2">The sequence shown here is derived from an EMBL/GenBank/DDBJ whole genome shotgun (WGS) entry which is preliminary data.</text>
</comment>